<dbReference type="InterPro" id="IPR009688">
    <property type="entry name" value="FAM210A/B-like_dom"/>
</dbReference>
<dbReference type="PANTHER" id="PTHR21377:SF0">
    <property type="entry name" value="PROTEIN FAM210B, MITOCHONDRIAL"/>
    <property type="match status" value="1"/>
</dbReference>
<dbReference type="Proteomes" id="UP001381693">
    <property type="component" value="Unassembled WGS sequence"/>
</dbReference>
<protein>
    <recommendedName>
        <fullName evidence="2">DUF1279 domain-containing protein</fullName>
    </recommendedName>
</protein>
<feature type="domain" description="DUF1279" evidence="2">
    <location>
        <begin position="55"/>
        <end position="88"/>
    </location>
</feature>
<feature type="region of interest" description="Disordered" evidence="1">
    <location>
        <begin position="26"/>
        <end position="50"/>
    </location>
</feature>
<dbReference type="PANTHER" id="PTHR21377">
    <property type="entry name" value="PROTEIN FAM210B, MITOCHONDRIAL"/>
    <property type="match status" value="1"/>
</dbReference>
<evidence type="ECO:0000313" key="3">
    <source>
        <dbReference type="EMBL" id="KAK7068293.1"/>
    </source>
</evidence>
<evidence type="ECO:0000259" key="2">
    <source>
        <dbReference type="Pfam" id="PF06916"/>
    </source>
</evidence>
<organism evidence="3 4">
    <name type="scientific">Halocaridina rubra</name>
    <name type="common">Hawaiian red shrimp</name>
    <dbReference type="NCBI Taxonomy" id="373956"/>
    <lineage>
        <taxon>Eukaryota</taxon>
        <taxon>Metazoa</taxon>
        <taxon>Ecdysozoa</taxon>
        <taxon>Arthropoda</taxon>
        <taxon>Crustacea</taxon>
        <taxon>Multicrustacea</taxon>
        <taxon>Malacostraca</taxon>
        <taxon>Eumalacostraca</taxon>
        <taxon>Eucarida</taxon>
        <taxon>Decapoda</taxon>
        <taxon>Pleocyemata</taxon>
        <taxon>Caridea</taxon>
        <taxon>Atyoidea</taxon>
        <taxon>Atyidae</taxon>
        <taxon>Halocaridina</taxon>
    </lineage>
</organism>
<proteinExistence type="predicted"/>
<keyword evidence="4" id="KW-1185">Reference proteome</keyword>
<accession>A0AAN8WT56</accession>
<name>A0AAN8WT56_HALRR</name>
<dbReference type="AlphaFoldDB" id="A0AAN8WT56"/>
<gene>
    <name evidence="3" type="ORF">SK128_012896</name>
</gene>
<dbReference type="GO" id="GO:0005739">
    <property type="term" value="C:mitochondrion"/>
    <property type="evidence" value="ECO:0007669"/>
    <property type="project" value="TreeGrafter"/>
</dbReference>
<sequence>MSGLIKALGVSLGTASDGVTATDAAHMAEADVSSPSTTEGAEVSDSSKENIDATTRTAAGAATFVVAYAVHKVFAPARIGITLTATPFIVRYLRRIGFLKPPKSKAF</sequence>
<dbReference type="InterPro" id="IPR045866">
    <property type="entry name" value="FAM210A/B-like"/>
</dbReference>
<comment type="caution">
    <text evidence="3">The sequence shown here is derived from an EMBL/GenBank/DDBJ whole genome shotgun (WGS) entry which is preliminary data.</text>
</comment>
<evidence type="ECO:0000256" key="1">
    <source>
        <dbReference type="SAM" id="MobiDB-lite"/>
    </source>
</evidence>
<dbReference type="EMBL" id="JAXCGZ010017324">
    <property type="protein sequence ID" value="KAK7068293.1"/>
    <property type="molecule type" value="Genomic_DNA"/>
</dbReference>
<reference evidence="3 4" key="1">
    <citation type="submission" date="2023-11" db="EMBL/GenBank/DDBJ databases">
        <title>Halocaridina rubra genome assembly.</title>
        <authorList>
            <person name="Smith C."/>
        </authorList>
    </citation>
    <scope>NUCLEOTIDE SEQUENCE [LARGE SCALE GENOMIC DNA]</scope>
    <source>
        <strain evidence="3">EP-1</strain>
        <tissue evidence="3">Whole</tissue>
    </source>
</reference>
<evidence type="ECO:0000313" key="4">
    <source>
        <dbReference type="Proteomes" id="UP001381693"/>
    </source>
</evidence>
<dbReference type="Pfam" id="PF06916">
    <property type="entry name" value="FAM210A-B_dom"/>
    <property type="match status" value="1"/>
</dbReference>